<evidence type="ECO:0000256" key="1">
    <source>
        <dbReference type="ARBA" id="ARBA00004123"/>
    </source>
</evidence>
<name>K1WUC9_MARBU</name>
<dbReference type="GO" id="GO:0006357">
    <property type="term" value="P:regulation of transcription by RNA polymerase II"/>
    <property type="evidence" value="ECO:0007669"/>
    <property type="project" value="InterPro"/>
</dbReference>
<reference evidence="7 8" key="1">
    <citation type="journal article" date="2012" name="BMC Genomics">
        <title>Sequencing the genome of Marssonina brunnea reveals fungus-poplar co-evolution.</title>
        <authorList>
            <person name="Zhu S."/>
            <person name="Cao Y.-Z."/>
            <person name="Jiang C."/>
            <person name="Tan B.-Y."/>
            <person name="Wang Z."/>
            <person name="Feng S."/>
            <person name="Zhang L."/>
            <person name="Su X.-H."/>
            <person name="Brejova B."/>
            <person name="Vinar T."/>
            <person name="Xu M."/>
            <person name="Wang M.-X."/>
            <person name="Zhang S.-G."/>
            <person name="Huang M.-R."/>
            <person name="Wu R."/>
            <person name="Zhou Y."/>
        </authorList>
    </citation>
    <scope>NUCLEOTIDE SEQUENCE [LARGE SCALE GENOMIC DNA]</scope>
    <source>
        <strain evidence="7 8">MB_m1</strain>
    </source>
</reference>
<evidence type="ECO:0000313" key="8">
    <source>
        <dbReference type="Proteomes" id="UP000006753"/>
    </source>
</evidence>
<dbReference type="STRING" id="1072389.K1WUC9"/>
<accession>K1WUC9</accession>
<dbReference type="Pfam" id="PF06179">
    <property type="entry name" value="Med22"/>
    <property type="match status" value="1"/>
</dbReference>
<dbReference type="InParanoid" id="K1WUC9"/>
<evidence type="ECO:0000313" key="7">
    <source>
        <dbReference type="EMBL" id="EKD21275.1"/>
    </source>
</evidence>
<feature type="compositionally biased region" description="Basic and acidic residues" evidence="6">
    <location>
        <begin position="55"/>
        <end position="65"/>
    </location>
</feature>
<organism evidence="7 8">
    <name type="scientific">Marssonina brunnea f. sp. multigermtubi (strain MB_m1)</name>
    <name type="common">Marssonina leaf spot fungus</name>
    <dbReference type="NCBI Taxonomy" id="1072389"/>
    <lineage>
        <taxon>Eukaryota</taxon>
        <taxon>Fungi</taxon>
        <taxon>Dikarya</taxon>
        <taxon>Ascomycota</taxon>
        <taxon>Pezizomycotina</taxon>
        <taxon>Leotiomycetes</taxon>
        <taxon>Helotiales</taxon>
        <taxon>Drepanopezizaceae</taxon>
        <taxon>Drepanopeziza</taxon>
    </lineage>
</organism>
<feature type="compositionally biased region" description="Basic and acidic residues" evidence="6">
    <location>
        <begin position="1"/>
        <end position="11"/>
    </location>
</feature>
<keyword evidence="5" id="KW-0539">Nucleus</keyword>
<dbReference type="KEGG" id="mbe:MBM_00388"/>
<evidence type="ECO:0000256" key="4">
    <source>
        <dbReference type="ARBA" id="ARBA00023163"/>
    </source>
</evidence>
<sequence>METTHLMEDLSLRNPSPSPDEEQTTGVQSHSDSDRSLSSDLQSHSDSDYAPSSDLHSRSDSDRAPSSDLPPNNPSHHLPTTGPPSLAPSVISPLATPTPESSPAPIEWGPGAFAIGNEPRPIEFSSDAFIDREERAVAAVLTHFKNLVALAAEPLPEGAPREVAAAQGMQMDVEMKGLVRAAEDLLQLSRELKELWLFGPLRGLEEGEEEGQMDEDSQKVGEMVEDMLKQAADLTAKKV</sequence>
<keyword evidence="8" id="KW-1185">Reference proteome</keyword>
<dbReference type="PANTHER" id="PTHR12434">
    <property type="entry name" value="MEDIATOR OF RNA POLYMERASE II TRANSCRIPTION SUBUNIT 22"/>
    <property type="match status" value="1"/>
</dbReference>
<dbReference type="AlphaFoldDB" id="K1WUC9"/>
<feature type="region of interest" description="Disordered" evidence="6">
    <location>
        <begin position="1"/>
        <end position="114"/>
    </location>
</feature>
<keyword evidence="3" id="KW-0805">Transcription regulation</keyword>
<dbReference type="PANTHER" id="PTHR12434:SF6">
    <property type="entry name" value="MEDIATOR OF RNA POLYMERASE II TRANSCRIPTION SUBUNIT 22"/>
    <property type="match status" value="1"/>
</dbReference>
<comment type="subcellular location">
    <subcellularLocation>
        <location evidence="1">Nucleus</location>
    </subcellularLocation>
</comment>
<dbReference type="GeneID" id="18756323"/>
<proteinExistence type="inferred from homology"/>
<dbReference type="Gene3D" id="6.10.280.160">
    <property type="entry name" value="Mediator of RNA polymerase II transcription subunit 22"/>
    <property type="match status" value="1"/>
</dbReference>
<feature type="compositionally biased region" description="Basic and acidic residues" evidence="6">
    <location>
        <begin position="31"/>
        <end position="47"/>
    </location>
</feature>
<dbReference type="InterPro" id="IPR009332">
    <property type="entry name" value="Med22"/>
</dbReference>
<dbReference type="OrthoDB" id="203279at2759"/>
<protein>
    <submittedName>
        <fullName evidence="7">Uncharacterized protein</fullName>
    </submittedName>
</protein>
<dbReference type="GO" id="GO:0003712">
    <property type="term" value="F:transcription coregulator activity"/>
    <property type="evidence" value="ECO:0007669"/>
    <property type="project" value="InterPro"/>
</dbReference>
<keyword evidence="4" id="KW-0804">Transcription</keyword>
<comment type="similarity">
    <text evidence="2">Belongs to the Mediator complex subunit 22 family.</text>
</comment>
<evidence type="ECO:0000256" key="5">
    <source>
        <dbReference type="ARBA" id="ARBA00023242"/>
    </source>
</evidence>
<dbReference type="GO" id="GO:0016592">
    <property type="term" value="C:mediator complex"/>
    <property type="evidence" value="ECO:0007669"/>
    <property type="project" value="InterPro"/>
</dbReference>
<dbReference type="HOGENOM" id="CLU_1161369_0_0_1"/>
<gene>
    <name evidence="7" type="ORF">MBM_00388</name>
</gene>
<dbReference type="EMBL" id="JH921428">
    <property type="protein sequence ID" value="EKD21275.1"/>
    <property type="molecule type" value="Genomic_DNA"/>
</dbReference>
<dbReference type="Proteomes" id="UP000006753">
    <property type="component" value="Unassembled WGS sequence"/>
</dbReference>
<dbReference type="eggNOG" id="ENOG502SD63">
    <property type="taxonomic scope" value="Eukaryota"/>
</dbReference>
<evidence type="ECO:0000256" key="6">
    <source>
        <dbReference type="SAM" id="MobiDB-lite"/>
    </source>
</evidence>
<evidence type="ECO:0000256" key="3">
    <source>
        <dbReference type="ARBA" id="ARBA00023015"/>
    </source>
</evidence>
<evidence type="ECO:0000256" key="2">
    <source>
        <dbReference type="ARBA" id="ARBA00005942"/>
    </source>
</evidence>